<feature type="region of interest" description="Disordered" evidence="1">
    <location>
        <begin position="1"/>
        <end position="53"/>
    </location>
</feature>
<reference evidence="2" key="1">
    <citation type="submission" date="2022-12" db="EMBL/GenBank/DDBJ databases">
        <title>Chromosome-level genome assembly of the bean flower thrips Megalurothrips usitatus.</title>
        <authorList>
            <person name="Ma L."/>
            <person name="Liu Q."/>
            <person name="Li H."/>
            <person name="Cai W."/>
        </authorList>
    </citation>
    <scope>NUCLEOTIDE SEQUENCE</scope>
    <source>
        <strain evidence="2">Cailab_2022a</strain>
    </source>
</reference>
<comment type="caution">
    <text evidence="2">The sequence shown here is derived from an EMBL/GenBank/DDBJ whole genome shotgun (WGS) entry which is preliminary data.</text>
</comment>
<proteinExistence type="predicted"/>
<evidence type="ECO:0000256" key="1">
    <source>
        <dbReference type="SAM" id="MobiDB-lite"/>
    </source>
</evidence>
<organism evidence="2 3">
    <name type="scientific">Megalurothrips usitatus</name>
    <name type="common">bean blossom thrips</name>
    <dbReference type="NCBI Taxonomy" id="439358"/>
    <lineage>
        <taxon>Eukaryota</taxon>
        <taxon>Metazoa</taxon>
        <taxon>Ecdysozoa</taxon>
        <taxon>Arthropoda</taxon>
        <taxon>Hexapoda</taxon>
        <taxon>Insecta</taxon>
        <taxon>Pterygota</taxon>
        <taxon>Neoptera</taxon>
        <taxon>Paraneoptera</taxon>
        <taxon>Thysanoptera</taxon>
        <taxon>Terebrantia</taxon>
        <taxon>Thripoidea</taxon>
        <taxon>Thripidae</taxon>
        <taxon>Megalurothrips</taxon>
    </lineage>
</organism>
<protein>
    <submittedName>
        <fullName evidence="2">Uncharacterized protein</fullName>
    </submittedName>
</protein>
<name>A0AAV7XED4_9NEOP</name>
<keyword evidence="3" id="KW-1185">Reference proteome</keyword>
<feature type="compositionally biased region" description="Basic and acidic residues" evidence="1">
    <location>
        <begin position="12"/>
        <end position="22"/>
    </location>
</feature>
<dbReference type="Proteomes" id="UP001075354">
    <property type="component" value="Chromosome 11"/>
</dbReference>
<dbReference type="EMBL" id="JAPTSV010000011">
    <property type="protein sequence ID" value="KAJ1522875.1"/>
    <property type="molecule type" value="Genomic_DNA"/>
</dbReference>
<sequence>MGRLPLLLQDGRVQRRLPEGRPARAGGRRRRAARVGGRPLTCRPRPPAVRGNENEIDHTRRMIVKCKM</sequence>
<gene>
    <name evidence="2" type="ORF">ONE63_002019</name>
</gene>
<evidence type="ECO:0000313" key="3">
    <source>
        <dbReference type="Proteomes" id="UP001075354"/>
    </source>
</evidence>
<dbReference type="AlphaFoldDB" id="A0AAV7XED4"/>
<accession>A0AAV7XED4</accession>
<evidence type="ECO:0000313" key="2">
    <source>
        <dbReference type="EMBL" id="KAJ1522875.1"/>
    </source>
</evidence>